<keyword evidence="6" id="KW-1185">Reference proteome</keyword>
<name>A0ABR1KQ83_9PEZI</name>
<accession>A0ABR1KQ83</accession>
<evidence type="ECO:0000256" key="2">
    <source>
        <dbReference type="ARBA" id="ARBA00022840"/>
    </source>
</evidence>
<sequence>MFDIVRLLNPGGLVADGAFKRSVVFPPAEWSLLSFFLFAPSRCLNTLLHPVNLDSCSILDRILLDNLENDGRDDDNDDNNGKDTRTEIAKTGNTLLVVFADGSELTTGRSYEVEEALAGTAHTVTSDAVIHGSFADRSTFFDLNAATRRILAVGCVPTEESDDTLLLAQHHGYDNCQGDLGQAMNIPRLKRERSSKLLEEISDDAFKRGLLPISPAFLRTRENLPSKPDEIYQLGAQDQSETESFELPPDDLLEAKQTDDSDNLELPDDSDLRARRSEHHSVLEEFSYEQACGRFHGITAESPQRQTGFSLDPFEPTPTPIISVEWLSRMRHNTKLNGAILGLGTGCGRTACSLAFLEAEVKRVLDANVAPFKPHLIVCPASLMPNWISDFYNHFSKSGLLKMWALESSEKAALAQYTWSGKQLVAAKYAVDTPREQSFTITGALQEHSRS</sequence>
<feature type="compositionally biased region" description="Acidic residues" evidence="3">
    <location>
        <begin position="260"/>
        <end position="269"/>
    </location>
</feature>
<keyword evidence="2" id="KW-0067">ATP-binding</keyword>
<gene>
    <name evidence="5" type="ORF">IWZ03DRAFT_441061</name>
</gene>
<dbReference type="EMBL" id="JBBPHU010000006">
    <property type="protein sequence ID" value="KAK7516524.1"/>
    <property type="molecule type" value="Genomic_DNA"/>
</dbReference>
<organism evidence="5 6">
    <name type="scientific">Phyllosticta citriasiana</name>
    <dbReference type="NCBI Taxonomy" id="595635"/>
    <lineage>
        <taxon>Eukaryota</taxon>
        <taxon>Fungi</taxon>
        <taxon>Dikarya</taxon>
        <taxon>Ascomycota</taxon>
        <taxon>Pezizomycotina</taxon>
        <taxon>Dothideomycetes</taxon>
        <taxon>Dothideomycetes incertae sedis</taxon>
        <taxon>Botryosphaeriales</taxon>
        <taxon>Phyllostictaceae</taxon>
        <taxon>Phyllosticta</taxon>
    </lineage>
</organism>
<feature type="domain" description="SNF2 N-terminal" evidence="4">
    <location>
        <begin position="323"/>
        <end position="418"/>
    </location>
</feature>
<evidence type="ECO:0000256" key="1">
    <source>
        <dbReference type="ARBA" id="ARBA00022741"/>
    </source>
</evidence>
<reference evidence="5 6" key="1">
    <citation type="submission" date="2024-04" db="EMBL/GenBank/DDBJ databases">
        <title>Phyllosticta paracitricarpa is synonymous to the EU quarantine fungus P. citricarpa based on phylogenomic analyses.</title>
        <authorList>
            <consortium name="Lawrence Berkeley National Laboratory"/>
            <person name="Van Ingen-Buijs V.A."/>
            <person name="Van Westerhoven A.C."/>
            <person name="Haridas S."/>
            <person name="Skiadas P."/>
            <person name="Martin F."/>
            <person name="Groenewald J.Z."/>
            <person name="Crous P.W."/>
            <person name="Seidl M.F."/>
        </authorList>
    </citation>
    <scope>NUCLEOTIDE SEQUENCE [LARGE SCALE GENOMIC DNA]</scope>
    <source>
        <strain evidence="5 6">CBS 123371</strain>
    </source>
</reference>
<dbReference type="InterPro" id="IPR038718">
    <property type="entry name" value="SNF2-like_sf"/>
</dbReference>
<dbReference type="Pfam" id="PF00176">
    <property type="entry name" value="SNF2-rel_dom"/>
    <property type="match status" value="1"/>
</dbReference>
<dbReference type="SUPFAM" id="SSF52540">
    <property type="entry name" value="P-loop containing nucleoside triphosphate hydrolases"/>
    <property type="match status" value="1"/>
</dbReference>
<evidence type="ECO:0000313" key="6">
    <source>
        <dbReference type="Proteomes" id="UP001363622"/>
    </source>
</evidence>
<dbReference type="Proteomes" id="UP001363622">
    <property type="component" value="Unassembled WGS sequence"/>
</dbReference>
<keyword evidence="1" id="KW-0547">Nucleotide-binding</keyword>
<dbReference type="Gene3D" id="3.40.50.10810">
    <property type="entry name" value="Tandem AAA-ATPase domain"/>
    <property type="match status" value="1"/>
</dbReference>
<evidence type="ECO:0000259" key="4">
    <source>
        <dbReference type="Pfam" id="PF00176"/>
    </source>
</evidence>
<protein>
    <recommendedName>
        <fullName evidence="4">SNF2 N-terminal domain-containing protein</fullName>
    </recommendedName>
</protein>
<feature type="region of interest" description="Disordered" evidence="3">
    <location>
        <begin position="253"/>
        <end position="274"/>
    </location>
</feature>
<evidence type="ECO:0000256" key="3">
    <source>
        <dbReference type="SAM" id="MobiDB-lite"/>
    </source>
</evidence>
<comment type="caution">
    <text evidence="5">The sequence shown here is derived from an EMBL/GenBank/DDBJ whole genome shotgun (WGS) entry which is preliminary data.</text>
</comment>
<proteinExistence type="predicted"/>
<dbReference type="InterPro" id="IPR027417">
    <property type="entry name" value="P-loop_NTPase"/>
</dbReference>
<evidence type="ECO:0000313" key="5">
    <source>
        <dbReference type="EMBL" id="KAK7516524.1"/>
    </source>
</evidence>
<dbReference type="InterPro" id="IPR000330">
    <property type="entry name" value="SNF2_N"/>
</dbReference>